<sequence>MFSRAIEWEWFPFSAAREPAAILAVIPFSGGWIWVKHPQRGWELPGGKRESNEPPEQALRREVFEEAGALITNPQLIMQYLVPVEKDSFHVKWVYLCELEDIQKRPASSEIVDVRCFRPTPSPDMVKDRPDMSFVVKDGVYTELYRKLAKNFFEKN</sequence>
<dbReference type="InterPro" id="IPR020476">
    <property type="entry name" value="Nudix_hydrolase"/>
</dbReference>
<proteinExistence type="inferred from homology"/>
<evidence type="ECO:0000259" key="4">
    <source>
        <dbReference type="PROSITE" id="PS51462"/>
    </source>
</evidence>
<dbReference type="PROSITE" id="PS00893">
    <property type="entry name" value="NUDIX_BOX"/>
    <property type="match status" value="1"/>
</dbReference>
<organism evidence="5 6">
    <name type="scientific">Alicyclobacillus tolerans</name>
    <dbReference type="NCBI Taxonomy" id="90970"/>
    <lineage>
        <taxon>Bacteria</taxon>
        <taxon>Bacillati</taxon>
        <taxon>Bacillota</taxon>
        <taxon>Bacilli</taxon>
        <taxon>Bacillales</taxon>
        <taxon>Alicyclobacillaceae</taxon>
        <taxon>Alicyclobacillus</taxon>
    </lineage>
</organism>
<dbReference type="PRINTS" id="PR00502">
    <property type="entry name" value="NUDIXFAMILY"/>
</dbReference>
<dbReference type="PANTHER" id="PTHR43736:SF1">
    <property type="entry name" value="DIHYDRONEOPTERIN TRIPHOSPHATE DIPHOSPHATASE"/>
    <property type="match status" value="1"/>
</dbReference>
<dbReference type="GO" id="GO:0016787">
    <property type="term" value="F:hydrolase activity"/>
    <property type="evidence" value="ECO:0007669"/>
    <property type="project" value="UniProtKB-KW"/>
</dbReference>
<keyword evidence="2 3" id="KW-0378">Hydrolase</keyword>
<accession>A0A1M6NNN6</accession>
<dbReference type="EMBL" id="FRAF01000006">
    <property type="protein sequence ID" value="SHJ97278.1"/>
    <property type="molecule type" value="Genomic_DNA"/>
</dbReference>
<dbReference type="InterPro" id="IPR020084">
    <property type="entry name" value="NUDIX_hydrolase_CS"/>
</dbReference>
<evidence type="ECO:0000256" key="1">
    <source>
        <dbReference type="ARBA" id="ARBA00005582"/>
    </source>
</evidence>
<feature type="domain" description="Nudix hydrolase" evidence="4">
    <location>
        <begin position="15"/>
        <end position="142"/>
    </location>
</feature>
<name>A0A1M6NNN6_9BACL</name>
<comment type="similarity">
    <text evidence="1 3">Belongs to the Nudix hydrolase family.</text>
</comment>
<dbReference type="AlphaFoldDB" id="A0A1M6NNN6"/>
<keyword evidence="6" id="KW-1185">Reference proteome</keyword>
<dbReference type="PANTHER" id="PTHR43736">
    <property type="entry name" value="ADP-RIBOSE PYROPHOSPHATASE"/>
    <property type="match status" value="1"/>
</dbReference>
<dbReference type="InterPro" id="IPR015797">
    <property type="entry name" value="NUDIX_hydrolase-like_dom_sf"/>
</dbReference>
<dbReference type="RefSeq" id="WP_072873451.1">
    <property type="nucleotide sequence ID" value="NZ_FRAF01000006.1"/>
</dbReference>
<gene>
    <name evidence="5" type="ORF">SAMN05443507_106109</name>
</gene>
<dbReference type="SUPFAM" id="SSF55811">
    <property type="entry name" value="Nudix"/>
    <property type="match status" value="1"/>
</dbReference>
<evidence type="ECO:0000313" key="5">
    <source>
        <dbReference type="EMBL" id="SHJ97278.1"/>
    </source>
</evidence>
<evidence type="ECO:0000256" key="2">
    <source>
        <dbReference type="ARBA" id="ARBA00022801"/>
    </source>
</evidence>
<dbReference type="PROSITE" id="PS51462">
    <property type="entry name" value="NUDIX"/>
    <property type="match status" value="1"/>
</dbReference>
<dbReference type="Pfam" id="PF00293">
    <property type="entry name" value="NUDIX"/>
    <property type="match status" value="1"/>
</dbReference>
<dbReference type="InterPro" id="IPR000086">
    <property type="entry name" value="NUDIX_hydrolase_dom"/>
</dbReference>
<dbReference type="Proteomes" id="UP000184016">
    <property type="component" value="Unassembled WGS sequence"/>
</dbReference>
<evidence type="ECO:0000313" key="6">
    <source>
        <dbReference type="Proteomes" id="UP000184016"/>
    </source>
</evidence>
<protein>
    <submittedName>
        <fullName evidence="5">8-oxo-dGTP diphosphatase</fullName>
    </submittedName>
</protein>
<dbReference type="Gene3D" id="3.90.79.10">
    <property type="entry name" value="Nucleoside Triphosphate Pyrophosphohydrolase"/>
    <property type="match status" value="1"/>
</dbReference>
<dbReference type="STRING" id="1830138.SAMN05443507_106109"/>
<evidence type="ECO:0000256" key="3">
    <source>
        <dbReference type="RuleBase" id="RU003476"/>
    </source>
</evidence>
<reference evidence="6" key="1">
    <citation type="submission" date="2016-11" db="EMBL/GenBank/DDBJ databases">
        <authorList>
            <person name="Varghese N."/>
            <person name="Submissions S."/>
        </authorList>
    </citation>
    <scope>NUCLEOTIDE SEQUENCE [LARGE SCALE GENOMIC DNA]</scope>
    <source>
        <strain evidence="6">USBA-503</strain>
    </source>
</reference>